<comment type="cofactor">
    <cofactor evidence="1">
        <name>FAD</name>
        <dbReference type="ChEBI" id="CHEBI:57692"/>
    </cofactor>
</comment>
<dbReference type="InterPro" id="IPR016167">
    <property type="entry name" value="FAD-bd_PCMH_sub1"/>
</dbReference>
<evidence type="ECO:0000256" key="2">
    <source>
        <dbReference type="ARBA" id="ARBA00022630"/>
    </source>
</evidence>
<dbReference type="PANTHER" id="PTHR11748:SF114">
    <property type="entry name" value="ARYL-ALCOHOL OXIDASE VANILLYL-ALCOHOL OXIDASE (AFU_ORTHOLOGUE AFUA_3G09500)-RELATED"/>
    <property type="match status" value="1"/>
</dbReference>
<dbReference type="PANTHER" id="PTHR11748">
    <property type="entry name" value="D-LACTATE DEHYDROGENASE"/>
    <property type="match status" value="1"/>
</dbReference>
<sequence>MATMLAMPPCAPGVPIEAAAVRALRDALGSENVLIDDAVAGHVDPYSFMGPETVAPAGVALPGDVAEVQAILRIATDHAIPLWPVSAGRNYAYGGASPRVAGSLVVDLRRMNRILSVDEECAVAVLEPGVTFMQLHARLRATRSRLMPSVPDIGWGSVIGNALERGFGYTPYGDHAAQLCGLDVVLPTGELVHTGMAAKAGSPAAHLYKGGYGPSVEGLYLQSSFGIVTQAGVWMMPRPAAAAACSVQVPRSDDLAALVDALRPLLIDGTIQSNAVIGNAAIVAAAIGERADFCEADVPIDDDRIARVMERFHVGYWNARFGLYGTQALVDARLAAVRAAVSAVPGAVLDVRTYPGDIDPAAVHPADRAQLGIPSLDMVRVAAWRGGQPAHTDFSLVLPPTGREIAVAARAIRREVEAQGFDYAGGFTLFPRHAIGLALVAFDREDDRHRPAVRTLLPRLFDAADAMGAAPYRSHTAFMDLIATQYDAGDRALWRLTSRLKDAIDPAGIMAPGKQGIWPTGRSPSN</sequence>
<evidence type="ECO:0000313" key="6">
    <source>
        <dbReference type="EMBL" id="NIJ06754.1"/>
    </source>
</evidence>
<keyword evidence="2" id="KW-0285">Flavoprotein</keyword>
<dbReference type="SUPFAM" id="SSF55103">
    <property type="entry name" value="FAD-linked oxidases, C-terminal domain"/>
    <property type="match status" value="1"/>
</dbReference>
<dbReference type="Gene3D" id="3.40.462.10">
    <property type="entry name" value="FAD-linked oxidases, C-terminal domain"/>
    <property type="match status" value="1"/>
</dbReference>
<dbReference type="Gene3D" id="3.30.43.10">
    <property type="entry name" value="Uridine Diphospho-n-acetylenolpyruvylglucosamine Reductase, domain 2"/>
    <property type="match status" value="1"/>
</dbReference>
<keyword evidence="7" id="KW-1185">Reference proteome</keyword>
<dbReference type="PROSITE" id="PS51387">
    <property type="entry name" value="FAD_PCMH"/>
    <property type="match status" value="1"/>
</dbReference>
<accession>A0ABX0TRI9</accession>
<evidence type="ECO:0000256" key="4">
    <source>
        <dbReference type="ARBA" id="ARBA00023002"/>
    </source>
</evidence>
<dbReference type="InterPro" id="IPR016171">
    <property type="entry name" value="Vanillyl_alc_oxidase_C-sub2"/>
</dbReference>
<dbReference type="Pfam" id="PF02913">
    <property type="entry name" value="FAD-oxidase_C"/>
    <property type="match status" value="1"/>
</dbReference>
<evidence type="ECO:0000259" key="5">
    <source>
        <dbReference type="PROSITE" id="PS51387"/>
    </source>
</evidence>
<proteinExistence type="predicted"/>
<keyword evidence="4 6" id="KW-0560">Oxidoreductase</keyword>
<keyword evidence="3" id="KW-0274">FAD</keyword>
<dbReference type="Gene3D" id="3.30.465.10">
    <property type="match status" value="1"/>
</dbReference>
<dbReference type="InterPro" id="IPR016170">
    <property type="entry name" value="Cytok_DH_C_sf"/>
</dbReference>
<evidence type="ECO:0000256" key="1">
    <source>
        <dbReference type="ARBA" id="ARBA00001974"/>
    </source>
</evidence>
<dbReference type="InterPro" id="IPR006094">
    <property type="entry name" value="Oxid_FAD_bind_N"/>
</dbReference>
<feature type="domain" description="FAD-binding PCMH-type" evidence="5">
    <location>
        <begin position="52"/>
        <end position="238"/>
    </location>
</feature>
<evidence type="ECO:0000313" key="7">
    <source>
        <dbReference type="Proteomes" id="UP000727456"/>
    </source>
</evidence>
<dbReference type="GO" id="GO:0018695">
    <property type="term" value="F:4-cresol dehydrogenase (hydroxylating) activity"/>
    <property type="evidence" value="ECO:0007669"/>
    <property type="project" value="UniProtKB-EC"/>
</dbReference>
<dbReference type="EMBL" id="JAAOZC010000001">
    <property type="protein sequence ID" value="NIJ06754.1"/>
    <property type="molecule type" value="Genomic_DNA"/>
</dbReference>
<dbReference type="InterPro" id="IPR016164">
    <property type="entry name" value="FAD-linked_Oxase-like_C"/>
</dbReference>
<dbReference type="InterPro" id="IPR016169">
    <property type="entry name" value="FAD-bd_PCMH_sub2"/>
</dbReference>
<dbReference type="InterPro" id="IPR004113">
    <property type="entry name" value="FAD-bd_oxidored_4_C"/>
</dbReference>
<dbReference type="InterPro" id="IPR036318">
    <property type="entry name" value="FAD-bd_PCMH-like_sf"/>
</dbReference>
<protein>
    <submittedName>
        <fullName evidence="6">4-cresol dehydrogenase (Hydroxylating)</fullName>
        <ecNumber evidence="6">1.17.9.1</ecNumber>
    </submittedName>
</protein>
<evidence type="ECO:0000256" key="3">
    <source>
        <dbReference type="ARBA" id="ARBA00022827"/>
    </source>
</evidence>
<comment type="caution">
    <text evidence="6">The sequence shown here is derived from an EMBL/GenBank/DDBJ whole genome shotgun (WGS) entry which is preliminary data.</text>
</comment>
<dbReference type="InterPro" id="IPR016166">
    <property type="entry name" value="FAD-bd_PCMH"/>
</dbReference>
<reference evidence="6 7" key="1">
    <citation type="submission" date="2020-03" db="EMBL/GenBank/DDBJ databases">
        <title>Genomic Encyclopedia of Type Strains, Phase III (KMG-III): the genomes of soil and plant-associated and newly described type strains.</title>
        <authorList>
            <person name="Whitman W."/>
        </authorList>
    </citation>
    <scope>NUCLEOTIDE SEQUENCE [LARGE SCALE GENOMIC DNA]</scope>
    <source>
        <strain evidence="6 7">CECT 8804</strain>
    </source>
</reference>
<dbReference type="Pfam" id="PF01565">
    <property type="entry name" value="FAD_binding_4"/>
    <property type="match status" value="1"/>
</dbReference>
<dbReference type="Gene3D" id="1.10.45.10">
    <property type="entry name" value="Vanillyl-alcohol Oxidase, Chain A, domain 4"/>
    <property type="match status" value="1"/>
</dbReference>
<dbReference type="SUPFAM" id="SSF56176">
    <property type="entry name" value="FAD-binding/transporter-associated domain-like"/>
    <property type="match status" value="1"/>
</dbReference>
<name>A0ABX0TRI9_9SPHN</name>
<dbReference type="EC" id="1.17.9.1" evidence="6"/>
<dbReference type="Proteomes" id="UP000727456">
    <property type="component" value="Unassembled WGS sequence"/>
</dbReference>
<gene>
    <name evidence="6" type="ORF">FHS31_000336</name>
</gene>
<organism evidence="6 7">
    <name type="scientific">Sphingomonas vulcanisoli</name>
    <dbReference type="NCBI Taxonomy" id="1658060"/>
    <lineage>
        <taxon>Bacteria</taxon>
        <taxon>Pseudomonadati</taxon>
        <taxon>Pseudomonadota</taxon>
        <taxon>Alphaproteobacteria</taxon>
        <taxon>Sphingomonadales</taxon>
        <taxon>Sphingomonadaceae</taxon>
        <taxon>Sphingomonas</taxon>
    </lineage>
</organism>